<dbReference type="InterPro" id="IPR002523">
    <property type="entry name" value="MgTranspt_CorA/ZnTranspt_ZntB"/>
</dbReference>
<proteinExistence type="inferred from homology"/>
<comment type="caution">
    <text evidence="9">The sequence shown here is derived from an EMBL/GenBank/DDBJ whole genome shotgun (WGS) entry which is preliminary data.</text>
</comment>
<sequence length="337" mass="38668">MQYVGPRRPEETLATLIEFGPEENDFIETRFTSLEEGKTFERTHQTFWLNLHGLANLELLKYVGKRFGLHPLTMEDIVHTEQRPKVEVYPGYLFIVARLASVDADGVLCSEQVSIVLGHGFVLTFQEKPTGTFTGIRDSLKNAQSQVRKLGADYLVYSLLDKLVDRYFSVLESIGDRIESVDDQIAAGPVPDHLTDIQELRRGMLGIKRGLWPLREVVNVLQRDDADFFHEETQLYLRDVYDHTVQLIESTEALRELVGNLQDSYLSLQSHRMNLQMRMLTVITTVFMPLTLIAGIYGMNFEFMPELHWRGGYFAALGLMAAITVGLIAFFRRKQWF</sequence>
<dbReference type="PANTHER" id="PTHR46494:SF1">
    <property type="entry name" value="CORA FAMILY METAL ION TRANSPORTER (EUROFUNG)"/>
    <property type="match status" value="1"/>
</dbReference>
<evidence type="ECO:0000256" key="1">
    <source>
        <dbReference type="ARBA" id="ARBA00004651"/>
    </source>
</evidence>
<evidence type="ECO:0000256" key="3">
    <source>
        <dbReference type="ARBA" id="ARBA00022448"/>
    </source>
</evidence>
<evidence type="ECO:0000313" key="10">
    <source>
        <dbReference type="Proteomes" id="UP000809431"/>
    </source>
</evidence>
<reference evidence="9 10" key="1">
    <citation type="submission" date="2021-01" db="EMBL/GenBank/DDBJ databases">
        <title>Draft Genome Sequence and Polyhydroxyalkanoate Biosynthetic Potential of Jeongeupia naejangsanensis Type Strain DSM 24253.</title>
        <authorList>
            <person name="Turrini P."/>
            <person name="Artuso I."/>
            <person name="Lugli G.A."/>
            <person name="Frangipani E."/>
            <person name="Ventura M."/>
            <person name="Visca P."/>
        </authorList>
    </citation>
    <scope>NUCLEOTIDE SEQUENCE [LARGE SCALE GENOMIC DNA]</scope>
    <source>
        <strain evidence="9 10">DSM 24253</strain>
    </source>
</reference>
<feature type="transmembrane region" description="Helical" evidence="8">
    <location>
        <begin position="311"/>
        <end position="331"/>
    </location>
</feature>
<evidence type="ECO:0000256" key="4">
    <source>
        <dbReference type="ARBA" id="ARBA00022475"/>
    </source>
</evidence>
<keyword evidence="6 8" id="KW-1133">Transmembrane helix</keyword>
<organism evidence="9 10">
    <name type="scientific">Jeongeupia naejangsanensis</name>
    <dbReference type="NCBI Taxonomy" id="613195"/>
    <lineage>
        <taxon>Bacteria</taxon>
        <taxon>Pseudomonadati</taxon>
        <taxon>Pseudomonadota</taxon>
        <taxon>Betaproteobacteria</taxon>
        <taxon>Neisseriales</taxon>
        <taxon>Chitinibacteraceae</taxon>
        <taxon>Jeongeupia</taxon>
    </lineage>
</organism>
<keyword evidence="8" id="KW-0406">Ion transport</keyword>
<evidence type="ECO:0000256" key="5">
    <source>
        <dbReference type="ARBA" id="ARBA00022692"/>
    </source>
</evidence>
<evidence type="ECO:0000313" key="9">
    <source>
        <dbReference type="EMBL" id="MBM3117178.1"/>
    </source>
</evidence>
<dbReference type="SUPFAM" id="SSF144083">
    <property type="entry name" value="Magnesium transport protein CorA, transmembrane region"/>
    <property type="match status" value="1"/>
</dbReference>
<dbReference type="InterPro" id="IPR045863">
    <property type="entry name" value="CorA_TM1_TM2"/>
</dbReference>
<dbReference type="InterPro" id="IPR045861">
    <property type="entry name" value="CorA_cytoplasmic_dom"/>
</dbReference>
<name>A0ABS2BNP8_9NEIS</name>
<dbReference type="Proteomes" id="UP000809431">
    <property type="component" value="Unassembled WGS sequence"/>
</dbReference>
<evidence type="ECO:0000256" key="8">
    <source>
        <dbReference type="RuleBase" id="RU362010"/>
    </source>
</evidence>
<evidence type="ECO:0000256" key="2">
    <source>
        <dbReference type="ARBA" id="ARBA00009765"/>
    </source>
</evidence>
<evidence type="ECO:0000256" key="6">
    <source>
        <dbReference type="ARBA" id="ARBA00022989"/>
    </source>
</evidence>
<evidence type="ECO:0000256" key="7">
    <source>
        <dbReference type="ARBA" id="ARBA00023136"/>
    </source>
</evidence>
<dbReference type="Pfam" id="PF01544">
    <property type="entry name" value="CorA"/>
    <property type="match status" value="1"/>
</dbReference>
<feature type="transmembrane region" description="Helical" evidence="8">
    <location>
        <begin position="279"/>
        <end position="299"/>
    </location>
</feature>
<dbReference type="PANTHER" id="PTHR46494">
    <property type="entry name" value="CORA FAMILY METAL ION TRANSPORTER (EUROFUNG)"/>
    <property type="match status" value="1"/>
</dbReference>
<keyword evidence="8" id="KW-0460">Magnesium</keyword>
<dbReference type="SUPFAM" id="SSF143865">
    <property type="entry name" value="CorA soluble domain-like"/>
    <property type="match status" value="1"/>
</dbReference>
<dbReference type="Gene3D" id="1.20.58.340">
    <property type="entry name" value="Magnesium transport protein CorA, transmembrane region"/>
    <property type="match status" value="2"/>
</dbReference>
<dbReference type="CDD" id="cd12828">
    <property type="entry name" value="TmCorA-like_1"/>
    <property type="match status" value="1"/>
</dbReference>
<dbReference type="Gene3D" id="3.30.460.20">
    <property type="entry name" value="CorA soluble domain-like"/>
    <property type="match status" value="1"/>
</dbReference>
<dbReference type="EMBL" id="JAESND010000008">
    <property type="protein sequence ID" value="MBM3117178.1"/>
    <property type="molecule type" value="Genomic_DNA"/>
</dbReference>
<gene>
    <name evidence="8 9" type="primary">corA</name>
    <name evidence="9" type="ORF">JMJ54_15175</name>
</gene>
<protein>
    <recommendedName>
        <fullName evidence="8">Magnesium transport protein CorA</fullName>
    </recommendedName>
</protein>
<keyword evidence="3 8" id="KW-0813">Transport</keyword>
<dbReference type="NCBIfam" id="TIGR00383">
    <property type="entry name" value="corA"/>
    <property type="match status" value="1"/>
</dbReference>
<keyword evidence="7 8" id="KW-0472">Membrane</keyword>
<accession>A0ABS2BNP8</accession>
<keyword evidence="10" id="KW-1185">Reference proteome</keyword>
<comment type="subcellular location">
    <subcellularLocation>
        <location evidence="1">Cell membrane</location>
        <topology evidence="1">Multi-pass membrane protein</topology>
    </subcellularLocation>
    <subcellularLocation>
        <location evidence="8">Membrane</location>
        <topology evidence="8">Multi-pass membrane protein</topology>
    </subcellularLocation>
</comment>
<keyword evidence="4 8" id="KW-1003">Cell membrane</keyword>
<dbReference type="InterPro" id="IPR004488">
    <property type="entry name" value="Mg/Co-transport_prot_CorA"/>
</dbReference>
<comment type="similarity">
    <text evidence="2 8">Belongs to the CorA metal ion transporter (MIT) (TC 1.A.35) family.</text>
</comment>
<comment type="function">
    <text evidence="8">Mediates influx of magnesium ions.</text>
</comment>
<keyword evidence="5 8" id="KW-0812">Transmembrane</keyword>